<reference evidence="1" key="1">
    <citation type="submission" date="2023-03" db="EMBL/GenBank/DDBJ databases">
        <title>Chromosome-level genomes of two armyworms, Mythimna separata and Mythimna loreyi, provide insights into the biosynthesis and reception of sex pheromones.</title>
        <authorList>
            <person name="Zhao H."/>
        </authorList>
    </citation>
    <scope>NUCLEOTIDE SEQUENCE</scope>
    <source>
        <strain evidence="1">BeijingLab</strain>
    </source>
</reference>
<evidence type="ECO:0000313" key="2">
    <source>
        <dbReference type="Proteomes" id="UP001231649"/>
    </source>
</evidence>
<dbReference type="EMBL" id="CM056808">
    <property type="protein sequence ID" value="KAJ8704209.1"/>
    <property type="molecule type" value="Genomic_DNA"/>
</dbReference>
<comment type="caution">
    <text evidence="1">The sequence shown here is derived from an EMBL/GenBank/DDBJ whole genome shotgun (WGS) entry which is preliminary data.</text>
</comment>
<gene>
    <name evidence="1" type="ORF">PYW08_012933</name>
</gene>
<name>A0ACC2PZ40_9NEOP</name>
<keyword evidence="2" id="KW-1185">Reference proteome</keyword>
<dbReference type="Proteomes" id="UP001231649">
    <property type="component" value="Chromosome 32"/>
</dbReference>
<organism evidence="1 2">
    <name type="scientific">Mythimna loreyi</name>
    <dbReference type="NCBI Taxonomy" id="667449"/>
    <lineage>
        <taxon>Eukaryota</taxon>
        <taxon>Metazoa</taxon>
        <taxon>Ecdysozoa</taxon>
        <taxon>Arthropoda</taxon>
        <taxon>Hexapoda</taxon>
        <taxon>Insecta</taxon>
        <taxon>Pterygota</taxon>
        <taxon>Neoptera</taxon>
        <taxon>Endopterygota</taxon>
        <taxon>Lepidoptera</taxon>
        <taxon>Glossata</taxon>
        <taxon>Ditrysia</taxon>
        <taxon>Noctuoidea</taxon>
        <taxon>Noctuidae</taxon>
        <taxon>Noctuinae</taxon>
        <taxon>Hadenini</taxon>
        <taxon>Mythimna</taxon>
    </lineage>
</organism>
<evidence type="ECO:0000313" key="1">
    <source>
        <dbReference type="EMBL" id="KAJ8704209.1"/>
    </source>
</evidence>
<sequence>MSYENSCRTYGLLTLDERRKVLDLCVLYDILNGRLDCPDLLSQIKFNTPLRRTRHTPMLHVPRHATNYASNCLLTRIARTYNNDFSQVDVFNCSKPSFKAQVKQIMADKGK</sequence>
<proteinExistence type="predicted"/>
<accession>A0ACC2PZ40</accession>
<protein>
    <submittedName>
        <fullName evidence="1">Uncharacterized protein</fullName>
    </submittedName>
</protein>